<keyword evidence="3" id="KW-1185">Reference proteome</keyword>
<feature type="region of interest" description="Disordered" evidence="1">
    <location>
        <begin position="339"/>
        <end position="363"/>
    </location>
</feature>
<organism evidence="2 3">
    <name type="scientific">Lentzea xinjiangensis</name>
    <dbReference type="NCBI Taxonomy" id="402600"/>
    <lineage>
        <taxon>Bacteria</taxon>
        <taxon>Bacillati</taxon>
        <taxon>Actinomycetota</taxon>
        <taxon>Actinomycetes</taxon>
        <taxon>Pseudonocardiales</taxon>
        <taxon>Pseudonocardiaceae</taxon>
        <taxon>Lentzea</taxon>
    </lineage>
</organism>
<feature type="compositionally biased region" description="Gly residues" evidence="1">
    <location>
        <begin position="347"/>
        <end position="356"/>
    </location>
</feature>
<evidence type="ECO:0000256" key="1">
    <source>
        <dbReference type="SAM" id="MobiDB-lite"/>
    </source>
</evidence>
<dbReference type="RefSeq" id="WP_089957728.1">
    <property type="nucleotide sequence ID" value="NZ_FOFR01000019.1"/>
</dbReference>
<reference evidence="3" key="1">
    <citation type="submission" date="2016-10" db="EMBL/GenBank/DDBJ databases">
        <authorList>
            <person name="Varghese N."/>
            <person name="Submissions S."/>
        </authorList>
    </citation>
    <scope>NUCLEOTIDE SEQUENCE [LARGE SCALE GENOMIC DNA]</scope>
    <source>
        <strain evidence="3">CGMCC 4.3525</strain>
    </source>
</reference>
<accession>A0A1H9TQK2</accession>
<dbReference type="OrthoDB" id="568465at2"/>
<evidence type="ECO:0000313" key="2">
    <source>
        <dbReference type="EMBL" id="SER99338.1"/>
    </source>
</evidence>
<dbReference type="AlphaFoldDB" id="A0A1H9TQK2"/>
<proteinExistence type="predicted"/>
<dbReference type="EMBL" id="FOFR01000019">
    <property type="protein sequence ID" value="SER99338.1"/>
    <property type="molecule type" value="Genomic_DNA"/>
</dbReference>
<gene>
    <name evidence="2" type="ORF">SAMN05216188_1198</name>
</gene>
<sequence length="705" mass="77695">MVTETLATAVFTRTGPDRVAFAHSSFAAFLAARHLAARAAGPAPIPRRQLESFFLVDAPDEDTAAIPEHLRELAAWLLAHAPARTQWLADADPESLTAHTFVVTDPQIRRILVDGLLVRAERIELADRAWQHARWNLHHPGLADQLTAALTTASRDLHSQDRHLDEQHHEGGHWTQQARLTLALRLCAETRLPALADAVLDVVENKAVPVSLRQLAASTALTLDTTPTTITRLRAVLRDLADVTDRLGAAAVPGHVANHDRAAPTDDSPLELVATLLGLLWPAHLDFAEAVVHLRPGMPNLGMRYRVEVHAFAEGVADDDVAMLVEFTEQTLRDWGAVETDHDFDGGHGAGSGGEGGDGETAPGSADWVWVPQHLMHPTEAAELRTFALSVADRALRSPSARSLVGRVARMLLWFLRSSDRVRILAVIDVVRQDGSEPDAVRDLRRSLVEELLRAACAVSPAYRPYWTYRVLVGWRDAMPQPRRGLADGLEWGHRRRLLDHADADWAFSQARHHRPTDPVLAAAFHDAAETVSTPPEPTPAESTTTWDEAATFAAAQRARLQRAVAGDTTAFWTLVKHLGVNPATGRWEPIVERDVTDFVGAALWDPPELTARLREAAALYVTREHDHHHNWLGLESLDWRAYAGVVAVTVLLTPPTGAHHHRRHDAPDAHEEPDVPDHCWRHWVGALLEHAGRDPDTQRLVGLC</sequence>
<name>A0A1H9TQK2_9PSEU</name>
<evidence type="ECO:0000313" key="3">
    <source>
        <dbReference type="Proteomes" id="UP000199352"/>
    </source>
</evidence>
<dbReference type="Proteomes" id="UP000199352">
    <property type="component" value="Unassembled WGS sequence"/>
</dbReference>
<protein>
    <submittedName>
        <fullName evidence="2">Uncharacterized protein</fullName>
    </submittedName>
</protein>